<dbReference type="EMBL" id="FOOC01000008">
    <property type="protein sequence ID" value="SFF55655.1"/>
    <property type="molecule type" value="Genomic_DNA"/>
</dbReference>
<dbReference type="Proteomes" id="UP000199771">
    <property type="component" value="Unassembled WGS sequence"/>
</dbReference>
<keyword evidence="2" id="KW-0808">Transferase</keyword>
<dbReference type="SUPFAM" id="SSF52833">
    <property type="entry name" value="Thioredoxin-like"/>
    <property type="match status" value="2"/>
</dbReference>
<reference evidence="2 3" key="1">
    <citation type="submission" date="2016-10" db="EMBL/GenBank/DDBJ databases">
        <authorList>
            <person name="de Groot N.N."/>
        </authorList>
    </citation>
    <scope>NUCLEOTIDE SEQUENCE [LARGE SCALE GENOMIC DNA]</scope>
    <source>
        <strain evidence="2 3">DSM 23609</strain>
    </source>
</reference>
<dbReference type="OrthoDB" id="9793736at2"/>
<dbReference type="AlphaFoldDB" id="A0A1I2JL89"/>
<evidence type="ECO:0000259" key="1">
    <source>
        <dbReference type="PROSITE" id="PS50404"/>
    </source>
</evidence>
<dbReference type="SFLD" id="SFLDG01181">
    <property type="entry name" value="SUF2"/>
    <property type="match status" value="1"/>
</dbReference>
<sequence>MRHSLNVASSVLASTAALWRGTAAFRPARRQPDQLLRLYEFEGCPYCRLVREALTELDLDALIQPCPKNGTRFRPMVERLGGKLQFPFLHDPNTGARLYESADIIRYLEKTYEGRVRAMDGPGRVLTLTASMLASGVRAHAGMRARPSREPREPLELYSFESSPYSRLVRETLCELELPYVLRNTGKARWTDMGPPQVRDSLFKAPKDTSRNRAALLARTGRVQVPYLIDPNTSSAMFESRTIIDYLNRTYGA</sequence>
<dbReference type="InterPro" id="IPR040079">
    <property type="entry name" value="Glutathione_S-Trfase"/>
</dbReference>
<dbReference type="RefSeq" id="WP_091534192.1">
    <property type="nucleotide sequence ID" value="NZ_FOOC01000008.1"/>
</dbReference>
<organism evidence="2 3">
    <name type="scientific">Fontimonas thermophila</name>
    <dbReference type="NCBI Taxonomy" id="1076937"/>
    <lineage>
        <taxon>Bacteria</taxon>
        <taxon>Pseudomonadati</taxon>
        <taxon>Pseudomonadota</taxon>
        <taxon>Gammaproteobacteria</taxon>
        <taxon>Nevskiales</taxon>
        <taxon>Nevskiaceae</taxon>
        <taxon>Fontimonas</taxon>
    </lineage>
</organism>
<proteinExistence type="predicted"/>
<dbReference type="SFLD" id="SFLDS00019">
    <property type="entry name" value="Glutathione_Transferase_(cytos"/>
    <property type="match status" value="1"/>
</dbReference>
<keyword evidence="3" id="KW-1185">Reference proteome</keyword>
<protein>
    <submittedName>
        <fullName evidence="2">Glutathione S-transferase, N-terminal domain</fullName>
    </submittedName>
</protein>
<gene>
    <name evidence="2" type="ORF">SAMN04488120_108114</name>
</gene>
<evidence type="ECO:0000313" key="2">
    <source>
        <dbReference type="EMBL" id="SFF55655.1"/>
    </source>
</evidence>
<dbReference type="InterPro" id="IPR004045">
    <property type="entry name" value="Glutathione_S-Trfase_N"/>
</dbReference>
<name>A0A1I2JL89_9GAMM</name>
<dbReference type="Gene3D" id="3.40.30.10">
    <property type="entry name" value="Glutaredoxin"/>
    <property type="match status" value="2"/>
</dbReference>
<dbReference type="STRING" id="1076937.SAMN04488120_108114"/>
<dbReference type="PROSITE" id="PS50404">
    <property type="entry name" value="GST_NTER"/>
    <property type="match status" value="2"/>
</dbReference>
<feature type="domain" description="GST N-terminal" evidence="1">
    <location>
        <begin position="153"/>
        <end position="253"/>
    </location>
</feature>
<dbReference type="PROSITE" id="PS00195">
    <property type="entry name" value="GLUTAREDOXIN_1"/>
    <property type="match status" value="1"/>
</dbReference>
<dbReference type="InterPro" id="IPR036249">
    <property type="entry name" value="Thioredoxin-like_sf"/>
</dbReference>
<dbReference type="Pfam" id="PF13417">
    <property type="entry name" value="GST_N_3"/>
    <property type="match status" value="2"/>
</dbReference>
<dbReference type="SFLD" id="SFLDG01202">
    <property type="entry name" value="SUF2.2"/>
    <property type="match status" value="1"/>
</dbReference>
<dbReference type="PANTHER" id="PTHR45288:SF2">
    <property type="entry name" value="THIOREDOXIN FAMILY PROTEIN"/>
    <property type="match status" value="1"/>
</dbReference>
<feature type="domain" description="GST N-terminal" evidence="1">
    <location>
        <begin position="34"/>
        <end position="116"/>
    </location>
</feature>
<dbReference type="InterPro" id="IPR011767">
    <property type="entry name" value="GLR_AS"/>
</dbReference>
<dbReference type="PANTHER" id="PTHR45288">
    <property type="entry name" value="THIOREDOXIN FAMILY PROTEIN"/>
    <property type="match status" value="1"/>
</dbReference>
<dbReference type="CDD" id="cd03041">
    <property type="entry name" value="GST_N_2GST_N"/>
    <property type="match status" value="1"/>
</dbReference>
<accession>A0A1I2JL89</accession>
<evidence type="ECO:0000313" key="3">
    <source>
        <dbReference type="Proteomes" id="UP000199771"/>
    </source>
</evidence>
<dbReference type="GO" id="GO:0016740">
    <property type="term" value="F:transferase activity"/>
    <property type="evidence" value="ECO:0007669"/>
    <property type="project" value="UniProtKB-KW"/>
</dbReference>